<evidence type="ECO:0000313" key="2">
    <source>
        <dbReference type="EMBL" id="RKP46354.1"/>
    </source>
</evidence>
<accession>A0A494XE00</accession>
<keyword evidence="3" id="KW-1185">Reference proteome</keyword>
<dbReference type="Proteomes" id="UP000280434">
    <property type="component" value="Unassembled WGS sequence"/>
</dbReference>
<evidence type="ECO:0000256" key="1">
    <source>
        <dbReference type="SAM" id="MobiDB-lite"/>
    </source>
</evidence>
<dbReference type="EMBL" id="RBZV01000007">
    <property type="protein sequence ID" value="RKP46354.1"/>
    <property type="molecule type" value="Genomic_DNA"/>
</dbReference>
<sequence length="268" mass="30082">MEFLFEKGEAVDYSTRSKLVEQLKTTNQNYRPFIYADEGGKLRIPGKLSVELPGTLANWKLPEPTRNQSPPESTKATTTSLAHVTNDASLMNQSLINVATGSKGEFSYGFYLTTGNETTPQERIQTKWRTKDKPFNEVVRFAVPNELIGKAVGDDENQKNFLIHVMQNSHSYPPNMTPDQIIGTINEINKKGHALIFPNDKDQKVNIDKDTQQSWHEYTAGNAAQSSHFIVIGPQRPDDLDGVRQIAIRNSAGQQLINQVPRSQQRLS</sequence>
<gene>
    <name evidence="2" type="ORF">D7S89_17080</name>
</gene>
<reference evidence="2 3" key="1">
    <citation type="submission" date="2018-10" db="EMBL/GenBank/DDBJ databases">
        <title>Paraburkholderia sp. 7MK8-2, isolated from soil.</title>
        <authorList>
            <person name="Gao Z.-H."/>
            <person name="Qiu L.-H."/>
        </authorList>
    </citation>
    <scope>NUCLEOTIDE SEQUENCE [LARGE SCALE GENOMIC DNA]</scope>
    <source>
        <strain evidence="2 3">7MK8-2</strain>
    </source>
</reference>
<proteinExistence type="predicted"/>
<comment type="caution">
    <text evidence="2">The sequence shown here is derived from an EMBL/GenBank/DDBJ whole genome shotgun (WGS) entry which is preliminary data.</text>
</comment>
<organism evidence="2 3">
    <name type="scientific">Trinickia fusca</name>
    <dbReference type="NCBI Taxonomy" id="2419777"/>
    <lineage>
        <taxon>Bacteria</taxon>
        <taxon>Pseudomonadati</taxon>
        <taxon>Pseudomonadota</taxon>
        <taxon>Betaproteobacteria</taxon>
        <taxon>Burkholderiales</taxon>
        <taxon>Burkholderiaceae</taxon>
        <taxon>Trinickia</taxon>
    </lineage>
</organism>
<protein>
    <submittedName>
        <fullName evidence="2">Uncharacterized protein</fullName>
    </submittedName>
</protein>
<evidence type="ECO:0000313" key="3">
    <source>
        <dbReference type="Proteomes" id="UP000280434"/>
    </source>
</evidence>
<name>A0A494XE00_9BURK</name>
<dbReference type="AlphaFoldDB" id="A0A494XE00"/>
<feature type="region of interest" description="Disordered" evidence="1">
    <location>
        <begin position="58"/>
        <end position="79"/>
    </location>
</feature>
<feature type="compositionally biased region" description="Polar residues" evidence="1">
    <location>
        <begin position="65"/>
        <end position="79"/>
    </location>
</feature>